<dbReference type="EMBL" id="CP045503">
    <property type="protein sequence ID" value="QPG57592.1"/>
    <property type="molecule type" value="Genomic_DNA"/>
</dbReference>
<feature type="transmembrane region" description="Helical" evidence="2">
    <location>
        <begin position="1038"/>
        <end position="1064"/>
    </location>
</feature>
<dbReference type="Gene3D" id="3.30.70.1430">
    <property type="entry name" value="Multidrug efflux transporter AcrB pore domain"/>
    <property type="match status" value="2"/>
</dbReference>
<protein>
    <submittedName>
        <fullName evidence="3">Efflux RND transporter permease subunit</fullName>
    </submittedName>
</protein>
<feature type="transmembrane region" description="Helical" evidence="2">
    <location>
        <begin position="512"/>
        <end position="530"/>
    </location>
</feature>
<dbReference type="Pfam" id="PF00873">
    <property type="entry name" value="ACR_tran"/>
    <property type="match status" value="2"/>
</dbReference>
<dbReference type="SUPFAM" id="SSF82866">
    <property type="entry name" value="Multidrug efflux transporter AcrB transmembrane domain"/>
    <property type="match status" value="2"/>
</dbReference>
<feature type="transmembrane region" description="Helical" evidence="2">
    <location>
        <begin position="1007"/>
        <end position="1026"/>
    </location>
</feature>
<evidence type="ECO:0000313" key="4">
    <source>
        <dbReference type="Proteomes" id="UP000316416"/>
    </source>
</evidence>
<keyword evidence="1" id="KW-0175">Coiled coil</keyword>
<dbReference type="Proteomes" id="UP000316416">
    <property type="component" value="Chromosome"/>
</dbReference>
<dbReference type="InterPro" id="IPR001036">
    <property type="entry name" value="Acrflvin-R"/>
</dbReference>
<feature type="transmembrane region" description="Helical" evidence="2">
    <location>
        <begin position="359"/>
        <end position="379"/>
    </location>
</feature>
<dbReference type="Gene3D" id="3.30.70.1440">
    <property type="entry name" value="Multidrug efflux transporter AcrB pore domain"/>
    <property type="match status" value="1"/>
</dbReference>
<feature type="transmembrane region" description="Helical" evidence="2">
    <location>
        <begin position="430"/>
        <end position="451"/>
    </location>
</feature>
<organism evidence="3 4">
    <name type="scientific">Shewanella eurypsychrophilus</name>
    <dbReference type="NCBI Taxonomy" id="2593656"/>
    <lineage>
        <taxon>Bacteria</taxon>
        <taxon>Pseudomonadati</taxon>
        <taxon>Pseudomonadota</taxon>
        <taxon>Gammaproteobacteria</taxon>
        <taxon>Alteromonadales</taxon>
        <taxon>Shewanellaceae</taxon>
        <taxon>Shewanella</taxon>
    </lineage>
</organism>
<dbReference type="Gene3D" id="1.20.1640.10">
    <property type="entry name" value="Multidrug efflux transporter AcrB transmembrane domain"/>
    <property type="match status" value="2"/>
</dbReference>
<keyword evidence="2" id="KW-0472">Membrane</keyword>
<keyword evidence="2" id="KW-0812">Transmembrane</keyword>
<feature type="coiled-coil region" evidence="1">
    <location>
        <begin position="187"/>
        <end position="214"/>
    </location>
</feature>
<dbReference type="PRINTS" id="PR00702">
    <property type="entry name" value="ACRIFLAVINRP"/>
</dbReference>
<feature type="transmembrane region" description="Helical" evidence="2">
    <location>
        <begin position="905"/>
        <end position="923"/>
    </location>
</feature>
<dbReference type="InterPro" id="IPR027463">
    <property type="entry name" value="AcrB_DN_DC_subdom"/>
</dbReference>
<feature type="transmembrane region" description="Helical" evidence="2">
    <location>
        <begin position="12"/>
        <end position="34"/>
    </location>
</feature>
<name>A0ABX6V6W5_9GAMM</name>
<reference evidence="3" key="1">
    <citation type="submission" date="2021-07" db="EMBL/GenBank/DDBJ databases">
        <title>Shewanella sp. YLB-07 whole genome sequence.</title>
        <authorList>
            <person name="Yu L."/>
        </authorList>
    </citation>
    <scope>NUCLEOTIDE SEQUENCE</scope>
    <source>
        <strain evidence="3">YLB-08</strain>
    </source>
</reference>
<proteinExistence type="predicted"/>
<dbReference type="Gene3D" id="3.30.2090.10">
    <property type="entry name" value="Multidrug efflux transporter AcrB TolC docking domain, DN and DC subdomains"/>
    <property type="match status" value="2"/>
</dbReference>
<dbReference type="PANTHER" id="PTHR32063:SF0">
    <property type="entry name" value="SWARMING MOTILITY PROTEIN SWRC"/>
    <property type="match status" value="1"/>
</dbReference>
<dbReference type="RefSeq" id="WP_142870414.1">
    <property type="nucleotide sequence ID" value="NZ_CP045503.2"/>
</dbReference>
<sequence>MSIIKTSVKRPVTVWMFMLAVILFGMVGFSRLAVKLLPDLSYPTITIRTQYVGAAPVEVEQLVSKPIEEAAGIVKGLRKISSISRSGMSDVVLEFEWGTDMDMASLDVREKLDTIILPLDVKKPLLLRFNPNLDPIVRLALSVPEASDTELKQMRTYADEELKRQLESLTGVAAVRLSGGLQQEVHIQLNQQKLTQLNLNADKIRNRIAEENINLSAGKVIQGDKEYLVRTLNQFNSLEELGQIIVYRDAQTLVRLFEVAEIVDAHKERNDITRIGDQESIELAIYKEGDANTVAVARKVTAALDALNSNNVKSELTVIYDQSEFIESAVSEVTSAALIGSLLSMLIIYLFLRDIIPTLIISISIPFSVIATFNMMYFANISLNIMSLGGIALAVGLLVDNAIVVLENIDRCRSQGMSKLEAAVTGTKEVSGAIFASTLTTLAVFVPLVFVDGVAGALFSDQALTVTFALLASLLVALTTIPMLASREGIKSLPPLLAKEKKPTPETKMGKLTHYSATVFSFPFIVLFSYLPSALLTLALMFGRLLSWFTGLFMRPLSQGFNWCYRQLEHVYHRLLALALKFKVLTLSIAILVTAGTGLLVPKLGMELIPPMNQGEFYVEILLTPGTEVSETDKVLRTLALSIKDREDVKHAYSQAGSGGLMTSDTSRGGENWGRLQVVLADHNAFEAVASVLRTTAMRIPELEAKIQHPELFSFKTPLEIELIGYDLAQLKQTSNNLIDALSDSDRFADLNTSLRDGQPELSIRFDHERLASLGMDAPTVANRIAQRIGGTVASQYTVRDRKVDILVRSEIEERDQISDIGAMIINPDSNRPIALSAVADVTLKLGPSAINRISQQRVAIVSANLAYGDLNEAVLEAREILANQTLPTSIQARFGGQNEEMEHSFQSLQIALVLAVFLVYLVMASQFESLLHPLLILIAVPMAVGGSILGLYITNTHLSVVVFIGLIMLAGIVVNNAIVLVDRINQIRADGVEKMQAISEAAKSRLRPIIMTTLTTALGLSPMAFGLGDGSEVRAPMAITVIFGLLLSTLLTLVVIPVLYALFDRKEYASPETKDTQEALLTSEGGQA</sequence>
<feature type="transmembrane region" description="Helical" evidence="2">
    <location>
        <begin position="935"/>
        <end position="955"/>
    </location>
</feature>
<dbReference type="PANTHER" id="PTHR32063">
    <property type="match status" value="1"/>
</dbReference>
<evidence type="ECO:0000256" key="1">
    <source>
        <dbReference type="SAM" id="Coils"/>
    </source>
</evidence>
<dbReference type="Gene3D" id="3.30.70.1320">
    <property type="entry name" value="Multidrug efflux transporter AcrB pore domain like"/>
    <property type="match status" value="1"/>
</dbReference>
<evidence type="ECO:0000256" key="2">
    <source>
        <dbReference type="SAM" id="Phobius"/>
    </source>
</evidence>
<keyword evidence="2" id="KW-1133">Transmembrane helix</keyword>
<accession>A0ABX6V6W5</accession>
<dbReference type="SUPFAM" id="SSF82693">
    <property type="entry name" value="Multidrug efflux transporter AcrB pore domain, PN1, PN2, PC1 and PC2 subdomains"/>
    <property type="match status" value="3"/>
</dbReference>
<feature type="transmembrane region" description="Helical" evidence="2">
    <location>
        <begin position="385"/>
        <end position="409"/>
    </location>
</feature>
<feature type="transmembrane region" description="Helical" evidence="2">
    <location>
        <begin position="463"/>
        <end position="485"/>
    </location>
</feature>
<dbReference type="SUPFAM" id="SSF82714">
    <property type="entry name" value="Multidrug efflux transporter AcrB TolC docking domain, DN and DC subdomains"/>
    <property type="match status" value="2"/>
</dbReference>
<keyword evidence="4" id="KW-1185">Reference proteome</keyword>
<evidence type="ECO:0000313" key="3">
    <source>
        <dbReference type="EMBL" id="QPG57592.1"/>
    </source>
</evidence>
<gene>
    <name evidence="3" type="ORF">FM038_009140</name>
</gene>
<feature type="transmembrane region" description="Helical" evidence="2">
    <location>
        <begin position="333"/>
        <end position="352"/>
    </location>
</feature>
<feature type="transmembrane region" description="Helical" evidence="2">
    <location>
        <begin position="961"/>
        <end position="986"/>
    </location>
</feature>